<dbReference type="AlphaFoldDB" id="A0AAN6IYM1"/>
<gene>
    <name evidence="2" type="ORF">HRR80_000290</name>
</gene>
<name>A0AAN6IYM1_EXODE</name>
<feature type="region of interest" description="Disordered" evidence="1">
    <location>
        <begin position="1"/>
        <end position="20"/>
    </location>
</feature>
<proteinExistence type="predicted"/>
<organism evidence="2 3">
    <name type="scientific">Exophiala dermatitidis</name>
    <name type="common">Black yeast-like fungus</name>
    <name type="synonym">Wangiella dermatitidis</name>
    <dbReference type="NCBI Taxonomy" id="5970"/>
    <lineage>
        <taxon>Eukaryota</taxon>
        <taxon>Fungi</taxon>
        <taxon>Dikarya</taxon>
        <taxon>Ascomycota</taxon>
        <taxon>Pezizomycotina</taxon>
        <taxon>Eurotiomycetes</taxon>
        <taxon>Chaetothyriomycetidae</taxon>
        <taxon>Chaetothyriales</taxon>
        <taxon>Herpotrichiellaceae</taxon>
        <taxon>Exophiala</taxon>
    </lineage>
</organism>
<dbReference type="EMBL" id="JAJGCB010000001">
    <property type="protein sequence ID" value="KAJ8995522.1"/>
    <property type="molecule type" value="Genomic_DNA"/>
</dbReference>
<reference evidence="2" key="1">
    <citation type="submission" date="2023-01" db="EMBL/GenBank/DDBJ databases">
        <title>Exophiala dermititidis isolated from Cystic Fibrosis Patient.</title>
        <authorList>
            <person name="Kurbessoian T."/>
            <person name="Crocker A."/>
            <person name="Murante D."/>
            <person name="Hogan D.A."/>
            <person name="Stajich J.E."/>
        </authorList>
    </citation>
    <scope>NUCLEOTIDE SEQUENCE</scope>
    <source>
        <strain evidence="2">Ex8</strain>
    </source>
</reference>
<accession>A0AAN6IYM1</accession>
<evidence type="ECO:0000256" key="1">
    <source>
        <dbReference type="SAM" id="MobiDB-lite"/>
    </source>
</evidence>
<feature type="region of interest" description="Disordered" evidence="1">
    <location>
        <begin position="62"/>
        <end position="86"/>
    </location>
</feature>
<comment type="caution">
    <text evidence="2">The sequence shown here is derived from an EMBL/GenBank/DDBJ whole genome shotgun (WGS) entry which is preliminary data.</text>
</comment>
<evidence type="ECO:0000313" key="2">
    <source>
        <dbReference type="EMBL" id="KAJ8995522.1"/>
    </source>
</evidence>
<sequence>MATATRAVVSTARTQQTGKNSILREESVNYGGIGREKGMPVPGIANAQGPRFAMLEPVKVGAGASKKDMPEGLGEESVSPGHKVEV</sequence>
<evidence type="ECO:0000313" key="3">
    <source>
        <dbReference type="Proteomes" id="UP001161757"/>
    </source>
</evidence>
<dbReference type="Proteomes" id="UP001161757">
    <property type="component" value="Unassembled WGS sequence"/>
</dbReference>
<protein>
    <submittedName>
        <fullName evidence="2">Uncharacterized protein</fullName>
    </submittedName>
</protein>
<feature type="compositionally biased region" description="Low complexity" evidence="1">
    <location>
        <begin position="1"/>
        <end position="14"/>
    </location>
</feature>